<dbReference type="GO" id="GO:0005739">
    <property type="term" value="C:mitochondrion"/>
    <property type="evidence" value="ECO:0007669"/>
    <property type="project" value="TreeGrafter"/>
</dbReference>
<gene>
    <name evidence="7" type="ORF">ADEAN_000456400</name>
</gene>
<feature type="compositionally biased region" description="Polar residues" evidence="5">
    <location>
        <begin position="12"/>
        <end position="32"/>
    </location>
</feature>
<evidence type="ECO:0000313" key="7">
    <source>
        <dbReference type="EMBL" id="CAD2217086.1"/>
    </source>
</evidence>
<feature type="transmembrane region" description="Helical" evidence="6">
    <location>
        <begin position="362"/>
        <end position="385"/>
    </location>
</feature>
<dbReference type="PANTHER" id="PTHR21706:SF15">
    <property type="entry name" value="TRANSMEMBRANE PROTEIN 65"/>
    <property type="match status" value="1"/>
</dbReference>
<keyword evidence="3 6" id="KW-1133">Transmembrane helix</keyword>
<evidence type="ECO:0000256" key="3">
    <source>
        <dbReference type="ARBA" id="ARBA00022989"/>
    </source>
</evidence>
<feature type="region of interest" description="Disordered" evidence="5">
    <location>
        <begin position="195"/>
        <end position="262"/>
    </location>
</feature>
<proteinExistence type="predicted"/>
<evidence type="ECO:0000256" key="4">
    <source>
        <dbReference type="ARBA" id="ARBA00023136"/>
    </source>
</evidence>
<accession>A0A7G2CB95</accession>
<dbReference type="GO" id="GO:0016020">
    <property type="term" value="C:membrane"/>
    <property type="evidence" value="ECO:0007669"/>
    <property type="project" value="UniProtKB-SubCell"/>
</dbReference>
<dbReference type="EMBL" id="LR877152">
    <property type="protein sequence ID" value="CAD2217086.1"/>
    <property type="molecule type" value="Genomic_DNA"/>
</dbReference>
<feature type="region of interest" description="Disordered" evidence="5">
    <location>
        <begin position="1"/>
        <end position="106"/>
    </location>
</feature>
<feature type="compositionally biased region" description="Basic and acidic residues" evidence="5">
    <location>
        <begin position="249"/>
        <end position="262"/>
    </location>
</feature>
<evidence type="ECO:0000256" key="2">
    <source>
        <dbReference type="ARBA" id="ARBA00022692"/>
    </source>
</evidence>
<keyword evidence="4 6" id="KW-0472">Membrane</keyword>
<dbReference type="VEuPathDB" id="TriTrypDB:ADEAN_000456400"/>
<keyword evidence="2 6" id="KW-0812">Transmembrane</keyword>
<feature type="transmembrane region" description="Helical" evidence="6">
    <location>
        <begin position="324"/>
        <end position="342"/>
    </location>
</feature>
<reference evidence="7 8" key="1">
    <citation type="submission" date="2020-08" db="EMBL/GenBank/DDBJ databases">
        <authorList>
            <person name="Newling K."/>
            <person name="Davey J."/>
            <person name="Forrester S."/>
        </authorList>
    </citation>
    <scope>NUCLEOTIDE SEQUENCE [LARGE SCALE GENOMIC DNA]</scope>
    <source>
        <strain evidence="8">Crithidia deanei Carvalho (ATCC PRA-265)</strain>
    </source>
</reference>
<sequence length="508" mass="56533">MRGSKQVGEVGGTSTSAPPQTAVQQPSSTGGPTDSEKPDEWIRNRRPKFWHIVYHEDEKGNVSTKPQKKDSKVSAASSAPEVPTSSSSKAGNESPKAPSAENTQIQGAGFHRNKKKLKVVQGLCNLLSVDGTLSPVLLQMLSPESRRLFLIMGTATEYFGEKEKGTVMEEIRRADIDKDFSISSAEYDAWAKNSISRKRTKRKQSDPQEKTKETPLPQPTKTGDPSLPIDETLHVLETPAPTPPPGNEKATKGEYRSAAQRRESMADAALNSLRVRYESTNPPTDRKRDPLVENFIHILKDSNYLGKKDNVDAKEEKTRFPVKIILQVFLTSAAPFFAFGLLDNTTFVIAGDQFDSLLQTKFNFNNAMVAAGFGGVMSGVIGIQVHGLAERWTRKLAPEIELTPNQRRSPKYFQAVRRGNTFGMMVGLTCGLLPLLFINAHKEEEDQEIIETEERKLVVEAHRIKIEDTVKKESKTRQYTVFEEAETRKAILAQYKQELAELSAKKTS</sequence>
<comment type="subcellular location">
    <subcellularLocation>
        <location evidence="1">Membrane</location>
        <topology evidence="1">Multi-pass membrane protein</topology>
    </subcellularLocation>
</comment>
<dbReference type="Pfam" id="PF10507">
    <property type="entry name" value="TMEM65"/>
    <property type="match status" value="1"/>
</dbReference>
<feature type="compositionally biased region" description="Basic and acidic residues" evidence="5">
    <location>
        <begin position="34"/>
        <end position="43"/>
    </location>
</feature>
<name>A0A7G2CB95_9TRYP</name>
<dbReference type="Proteomes" id="UP000515908">
    <property type="component" value="Chromosome 08"/>
</dbReference>
<evidence type="ECO:0000256" key="1">
    <source>
        <dbReference type="ARBA" id="ARBA00004141"/>
    </source>
</evidence>
<dbReference type="InterPro" id="IPR019537">
    <property type="entry name" value="TMEM65"/>
</dbReference>
<protein>
    <submittedName>
        <fullName evidence="7">Transmembrane protein 65, putative</fullName>
    </submittedName>
</protein>
<evidence type="ECO:0000256" key="6">
    <source>
        <dbReference type="SAM" id="Phobius"/>
    </source>
</evidence>
<dbReference type="AlphaFoldDB" id="A0A7G2CB95"/>
<evidence type="ECO:0000313" key="8">
    <source>
        <dbReference type="Proteomes" id="UP000515908"/>
    </source>
</evidence>
<evidence type="ECO:0000256" key="5">
    <source>
        <dbReference type="SAM" id="MobiDB-lite"/>
    </source>
</evidence>
<dbReference type="PANTHER" id="PTHR21706">
    <property type="entry name" value="TRANSMEMBRANE PROTEIN 65"/>
    <property type="match status" value="1"/>
</dbReference>
<feature type="transmembrane region" description="Helical" evidence="6">
    <location>
        <begin position="421"/>
        <end position="440"/>
    </location>
</feature>
<feature type="compositionally biased region" description="Low complexity" evidence="5">
    <location>
        <begin position="74"/>
        <end position="89"/>
    </location>
</feature>
<feature type="compositionally biased region" description="Basic and acidic residues" evidence="5">
    <location>
        <begin position="203"/>
        <end position="213"/>
    </location>
</feature>
<keyword evidence="8" id="KW-1185">Reference proteome</keyword>
<organism evidence="7 8">
    <name type="scientific">Angomonas deanei</name>
    <dbReference type="NCBI Taxonomy" id="59799"/>
    <lineage>
        <taxon>Eukaryota</taxon>
        <taxon>Discoba</taxon>
        <taxon>Euglenozoa</taxon>
        <taxon>Kinetoplastea</taxon>
        <taxon>Metakinetoplastina</taxon>
        <taxon>Trypanosomatida</taxon>
        <taxon>Trypanosomatidae</taxon>
        <taxon>Strigomonadinae</taxon>
        <taxon>Angomonas</taxon>
    </lineage>
</organism>